<comment type="caution">
    <text evidence="2">The sequence shown here is derived from an EMBL/GenBank/DDBJ whole genome shotgun (WGS) entry which is preliminary data.</text>
</comment>
<evidence type="ECO:0000259" key="1">
    <source>
        <dbReference type="Pfam" id="PF15983"/>
    </source>
</evidence>
<accession>A0A125W5C8</accession>
<feature type="domain" description="DUF4767" evidence="1">
    <location>
        <begin position="78"/>
        <end position="214"/>
    </location>
</feature>
<dbReference type="InterPro" id="IPR031927">
    <property type="entry name" value="DUF4767"/>
</dbReference>
<organism evidence="2 3">
    <name type="scientific">Enterococcus faecalis TX4248</name>
    <dbReference type="NCBI Taxonomy" id="749495"/>
    <lineage>
        <taxon>Bacteria</taxon>
        <taxon>Bacillati</taxon>
        <taxon>Bacillota</taxon>
        <taxon>Bacilli</taxon>
        <taxon>Lactobacillales</taxon>
        <taxon>Enterococcaceae</taxon>
        <taxon>Enterococcus</taxon>
    </lineage>
</organism>
<gene>
    <name evidence="2" type="ORF">HMPREF9498_01789</name>
</gene>
<dbReference type="RefSeq" id="WP_002364656.1">
    <property type="nucleotide sequence ID" value="NZ_GL454458.1"/>
</dbReference>
<proteinExistence type="predicted"/>
<dbReference type="Proteomes" id="UP000004846">
    <property type="component" value="Unassembled WGS sequence"/>
</dbReference>
<dbReference type="EMBL" id="AEBR01000059">
    <property type="protein sequence ID" value="EFM82610.1"/>
    <property type="molecule type" value="Genomic_DNA"/>
</dbReference>
<sequence>MKLNGIIMIAVVGSVLSSCGWQKSKEESQKVQTVQTNNVNTEETRAISATEVSQTTALELEQTTQTQELTELVTEEGTIWNQQKAKQLGQYMETWGQERNQNYQTYQPGHSVAFYTIQVPDDLLSYEPKIQPAIGNNPIWLNWSETGSEGGYCLVAVYSDSATQVAQKHVYLFTLVNGEAKVYVSKEQPVEEQPYLFLKETSNTELKEQFTNLVNNL</sequence>
<name>A0A125W5C8_ENTFL</name>
<dbReference type="PROSITE" id="PS51257">
    <property type="entry name" value="PROKAR_LIPOPROTEIN"/>
    <property type="match status" value="1"/>
</dbReference>
<evidence type="ECO:0000313" key="2">
    <source>
        <dbReference type="EMBL" id="EFM82610.1"/>
    </source>
</evidence>
<dbReference type="Pfam" id="PF15983">
    <property type="entry name" value="DUF4767"/>
    <property type="match status" value="1"/>
</dbReference>
<evidence type="ECO:0000313" key="3">
    <source>
        <dbReference type="Proteomes" id="UP000004846"/>
    </source>
</evidence>
<reference evidence="2 3" key="1">
    <citation type="submission" date="2010-07" db="EMBL/GenBank/DDBJ databases">
        <authorList>
            <person name="Sid Ahmed O."/>
        </authorList>
    </citation>
    <scope>NUCLEOTIDE SEQUENCE [LARGE SCALE GENOMIC DNA]</scope>
    <source>
        <strain evidence="2 3">TX4248</strain>
    </source>
</reference>
<protein>
    <recommendedName>
        <fullName evidence="1">DUF4767 domain-containing protein</fullName>
    </recommendedName>
</protein>
<dbReference type="AlphaFoldDB" id="A0A125W5C8"/>
<dbReference type="HOGENOM" id="CLU_061542_0_1_9"/>